<evidence type="ECO:0000313" key="3">
    <source>
        <dbReference type="EMBL" id="QDU32698.1"/>
    </source>
</evidence>
<dbReference type="Pfam" id="PF16315">
    <property type="entry name" value="DUF4955"/>
    <property type="match status" value="1"/>
</dbReference>
<evidence type="ECO:0000259" key="1">
    <source>
        <dbReference type="Pfam" id="PF12708"/>
    </source>
</evidence>
<evidence type="ECO:0000259" key="2">
    <source>
        <dbReference type="Pfam" id="PF16315"/>
    </source>
</evidence>
<dbReference type="InterPro" id="IPR011050">
    <property type="entry name" value="Pectin_lyase_fold/virulence"/>
</dbReference>
<sequence>MLRINRLLIVCAVLCVGVLCVVHECHGQGARGCETWRRFVHEMESGEEPTIHDFSYAGYRYGEVDLPRVEGPVFDVRDYGAKGDGKHDDREAIELATKAANEAGGGVVYLSAGMYAISERGTDAGPMMLNVAGGVVFRGDGDGEGGTVLWMKDRLDALNPKQMWSTPYFFQVNGVAKRKIEKLTEIVGFAQKESRRVKVGDVGKLAVGQWVTVELRDKAIVDEVLLPYEVEPQMTVLRNEGLLLRFNMQIVGIEGDEVEFGSPFRMRVDPQYGWTIRSYRYAEEVGVEGIRFKGNWQEQFKHHKNAVHDSGWSYLQVNRVVNGWVRDCTFEDVSNALAVIRSANVTVRDVVIEGNGGHAATHVSDSSNCMFVNVADKAGQYHSCGVAQRASGNVFYRCQWVKDTSFESHANYPMATLFDRCQGGFMLNRMGGHTSNQPNHMGGLTFWNFRGEGEPLRLLEFWRTKSKWGKVLPPVIVGYHGNRTTFDRKQVLVLESQGRPVYPESLYEAQLERRLGELPEWLVGYAK</sequence>
<dbReference type="AlphaFoldDB" id="A0A517YR45"/>
<keyword evidence="4" id="KW-1185">Reference proteome</keyword>
<protein>
    <submittedName>
        <fullName evidence="3">Pectate lyase superfamily protein</fullName>
    </submittedName>
</protein>
<proteinExistence type="predicted"/>
<feature type="domain" description="Rhamnogalacturonase A/B/Epimerase-like pectate lyase" evidence="1">
    <location>
        <begin position="74"/>
        <end position="119"/>
    </location>
</feature>
<feature type="domain" description="DUF4955" evidence="2">
    <location>
        <begin position="379"/>
        <end position="522"/>
    </location>
</feature>
<keyword evidence="3" id="KW-0456">Lyase</keyword>
<dbReference type="InterPro" id="IPR032532">
    <property type="entry name" value="DUF4955"/>
</dbReference>
<dbReference type="Gene3D" id="2.160.20.10">
    <property type="entry name" value="Single-stranded right-handed beta-helix, Pectin lyase-like"/>
    <property type="match status" value="2"/>
</dbReference>
<organism evidence="3 4">
    <name type="scientific">Poriferisphaera corsica</name>
    <dbReference type="NCBI Taxonomy" id="2528020"/>
    <lineage>
        <taxon>Bacteria</taxon>
        <taxon>Pseudomonadati</taxon>
        <taxon>Planctomycetota</taxon>
        <taxon>Phycisphaerae</taxon>
        <taxon>Phycisphaerales</taxon>
        <taxon>Phycisphaeraceae</taxon>
        <taxon>Poriferisphaera</taxon>
    </lineage>
</organism>
<dbReference type="EMBL" id="CP036425">
    <property type="protein sequence ID" value="QDU32698.1"/>
    <property type="molecule type" value="Genomic_DNA"/>
</dbReference>
<dbReference type="InterPro" id="IPR024535">
    <property type="entry name" value="RHGA/B-epi-like_pectate_lyase"/>
</dbReference>
<dbReference type="Pfam" id="PF12708">
    <property type="entry name" value="Pect-lyase_RHGA_epim"/>
    <property type="match status" value="1"/>
</dbReference>
<name>A0A517YR45_9BACT</name>
<dbReference type="KEGG" id="pcor:KS4_07320"/>
<accession>A0A517YR45</accession>
<dbReference type="InterPro" id="IPR012334">
    <property type="entry name" value="Pectin_lyas_fold"/>
</dbReference>
<dbReference type="RefSeq" id="WP_315851388.1">
    <property type="nucleotide sequence ID" value="NZ_CP036425.1"/>
</dbReference>
<gene>
    <name evidence="3" type="ORF">KS4_07320</name>
</gene>
<evidence type="ECO:0000313" key="4">
    <source>
        <dbReference type="Proteomes" id="UP000317369"/>
    </source>
</evidence>
<reference evidence="3 4" key="1">
    <citation type="submission" date="2019-02" db="EMBL/GenBank/DDBJ databases">
        <title>Deep-cultivation of Planctomycetes and their phenomic and genomic characterization uncovers novel biology.</title>
        <authorList>
            <person name="Wiegand S."/>
            <person name="Jogler M."/>
            <person name="Boedeker C."/>
            <person name="Pinto D."/>
            <person name="Vollmers J."/>
            <person name="Rivas-Marin E."/>
            <person name="Kohn T."/>
            <person name="Peeters S.H."/>
            <person name="Heuer A."/>
            <person name="Rast P."/>
            <person name="Oberbeckmann S."/>
            <person name="Bunk B."/>
            <person name="Jeske O."/>
            <person name="Meyerdierks A."/>
            <person name="Storesund J.E."/>
            <person name="Kallscheuer N."/>
            <person name="Luecker S."/>
            <person name="Lage O.M."/>
            <person name="Pohl T."/>
            <person name="Merkel B.J."/>
            <person name="Hornburger P."/>
            <person name="Mueller R.-W."/>
            <person name="Bruemmer F."/>
            <person name="Labrenz M."/>
            <person name="Spormann A.M."/>
            <person name="Op den Camp H."/>
            <person name="Overmann J."/>
            <person name="Amann R."/>
            <person name="Jetten M.S.M."/>
            <person name="Mascher T."/>
            <person name="Medema M.H."/>
            <person name="Devos D.P."/>
            <person name="Kaster A.-K."/>
            <person name="Ovreas L."/>
            <person name="Rohde M."/>
            <person name="Galperin M.Y."/>
            <person name="Jogler C."/>
        </authorList>
    </citation>
    <scope>NUCLEOTIDE SEQUENCE [LARGE SCALE GENOMIC DNA]</scope>
    <source>
        <strain evidence="3 4">KS4</strain>
    </source>
</reference>
<dbReference type="Proteomes" id="UP000317369">
    <property type="component" value="Chromosome"/>
</dbReference>
<dbReference type="SUPFAM" id="SSF51126">
    <property type="entry name" value="Pectin lyase-like"/>
    <property type="match status" value="1"/>
</dbReference>
<dbReference type="GO" id="GO:0016829">
    <property type="term" value="F:lyase activity"/>
    <property type="evidence" value="ECO:0007669"/>
    <property type="project" value="UniProtKB-KW"/>
</dbReference>